<sequence>MSILSTVSSEEPIDIGSPKDEYALLERGEESRRPTDASFANTIKSPSSGASSFSKSTTSQDETRLWEMEAYIFWMAYARKQSSAQGDPTAKKQNGVSVRAFERLYVERERAISLKRKIDAYFRPRLNLAERKTTKDNFPIDFEEFLFHWNPWYPSQPCPYSRLDNIFGADGILEQLTDYYTSEGYWGIELLTSEMSDFDSFKPLTKIGAEKHLFDN</sequence>
<feature type="compositionally biased region" description="Basic and acidic residues" evidence="1">
    <location>
        <begin position="17"/>
        <end position="35"/>
    </location>
</feature>
<dbReference type="Proteomes" id="UP000293360">
    <property type="component" value="Unassembled WGS sequence"/>
</dbReference>
<dbReference type="OrthoDB" id="4673576at2759"/>
<evidence type="ECO:0000256" key="1">
    <source>
        <dbReference type="SAM" id="MobiDB-lite"/>
    </source>
</evidence>
<dbReference type="AlphaFoldDB" id="A0A4Q4TUA9"/>
<keyword evidence="3" id="KW-1185">Reference proteome</keyword>
<feature type="region of interest" description="Disordered" evidence="1">
    <location>
        <begin position="1"/>
        <end position="58"/>
    </location>
</feature>
<organism evidence="2 3">
    <name type="scientific">Monosporascus ibericus</name>
    <dbReference type="NCBI Taxonomy" id="155417"/>
    <lineage>
        <taxon>Eukaryota</taxon>
        <taxon>Fungi</taxon>
        <taxon>Dikarya</taxon>
        <taxon>Ascomycota</taxon>
        <taxon>Pezizomycotina</taxon>
        <taxon>Sordariomycetes</taxon>
        <taxon>Xylariomycetidae</taxon>
        <taxon>Xylariales</taxon>
        <taxon>Xylariales incertae sedis</taxon>
        <taxon>Monosporascus</taxon>
    </lineage>
</organism>
<proteinExistence type="predicted"/>
<protein>
    <submittedName>
        <fullName evidence="2">Uncharacterized protein</fullName>
    </submittedName>
</protein>
<gene>
    <name evidence="2" type="ORF">DL764_000625</name>
</gene>
<reference evidence="2 3" key="1">
    <citation type="submission" date="2018-06" db="EMBL/GenBank/DDBJ databases">
        <title>Complete Genomes of Monosporascus.</title>
        <authorList>
            <person name="Robinson A.J."/>
            <person name="Natvig D.O."/>
        </authorList>
    </citation>
    <scope>NUCLEOTIDE SEQUENCE [LARGE SCALE GENOMIC DNA]</scope>
    <source>
        <strain evidence="2 3">CBS 110550</strain>
    </source>
</reference>
<evidence type="ECO:0000313" key="2">
    <source>
        <dbReference type="EMBL" id="RYP10442.1"/>
    </source>
</evidence>
<accession>A0A4Q4TUA9</accession>
<name>A0A4Q4TUA9_9PEZI</name>
<comment type="caution">
    <text evidence="2">The sequence shown here is derived from an EMBL/GenBank/DDBJ whole genome shotgun (WGS) entry which is preliminary data.</text>
</comment>
<dbReference type="EMBL" id="QJNU01000018">
    <property type="protein sequence ID" value="RYP10442.1"/>
    <property type="molecule type" value="Genomic_DNA"/>
</dbReference>
<evidence type="ECO:0000313" key="3">
    <source>
        <dbReference type="Proteomes" id="UP000293360"/>
    </source>
</evidence>
<feature type="compositionally biased region" description="Low complexity" evidence="1">
    <location>
        <begin position="45"/>
        <end position="58"/>
    </location>
</feature>